<dbReference type="EMBL" id="SMKX01000040">
    <property type="protein sequence ID" value="TDD59121.1"/>
    <property type="molecule type" value="Genomic_DNA"/>
</dbReference>
<dbReference type="Proteomes" id="UP000295124">
    <property type="component" value="Unassembled WGS sequence"/>
</dbReference>
<name>A0A4R4ZK25_9ACTN</name>
<feature type="chain" id="PRO_5039025300" evidence="1">
    <location>
        <begin position="26"/>
        <end position="318"/>
    </location>
</feature>
<evidence type="ECO:0000256" key="1">
    <source>
        <dbReference type="SAM" id="SignalP"/>
    </source>
</evidence>
<dbReference type="AlphaFoldDB" id="A0A4R4ZK25"/>
<comment type="caution">
    <text evidence="2">The sequence shown here is derived from an EMBL/GenBank/DDBJ whole genome shotgun (WGS) entry which is preliminary data.</text>
</comment>
<feature type="signal peptide" evidence="1">
    <location>
        <begin position="1"/>
        <end position="25"/>
    </location>
</feature>
<keyword evidence="1" id="KW-0732">Signal</keyword>
<evidence type="ECO:0000313" key="3">
    <source>
        <dbReference type="Proteomes" id="UP000295124"/>
    </source>
</evidence>
<reference evidence="2 3" key="1">
    <citation type="submission" date="2019-03" db="EMBL/GenBank/DDBJ databases">
        <title>Draft genome sequences of novel Actinobacteria.</title>
        <authorList>
            <person name="Sahin N."/>
            <person name="Ay H."/>
            <person name="Saygin H."/>
        </authorList>
    </citation>
    <scope>NUCLEOTIDE SEQUENCE [LARGE SCALE GENOMIC DNA]</scope>
    <source>
        <strain evidence="2 3">JCM 13523</strain>
    </source>
</reference>
<dbReference type="RefSeq" id="WP_132168189.1">
    <property type="nucleotide sequence ID" value="NZ_SMKX01000040.1"/>
</dbReference>
<evidence type="ECO:0000313" key="2">
    <source>
        <dbReference type="EMBL" id="TDD59121.1"/>
    </source>
</evidence>
<proteinExistence type="predicted"/>
<accession>A0A4R4ZK25</accession>
<organism evidence="2 3">
    <name type="scientific">Kribbella antibiotica</name>
    <dbReference type="NCBI Taxonomy" id="190195"/>
    <lineage>
        <taxon>Bacteria</taxon>
        <taxon>Bacillati</taxon>
        <taxon>Actinomycetota</taxon>
        <taxon>Actinomycetes</taxon>
        <taxon>Propionibacteriales</taxon>
        <taxon>Kribbellaceae</taxon>
        <taxon>Kribbella</taxon>
    </lineage>
</organism>
<gene>
    <name evidence="2" type="ORF">E1263_16425</name>
</gene>
<protein>
    <submittedName>
        <fullName evidence="2">Uncharacterized protein</fullName>
    </submittedName>
</protein>
<dbReference type="OrthoDB" id="9801244at2"/>
<sequence>MFRRTSLALALSAAGLLALTASAVAADDYAGPAVTVGNLWDGLKPDGTRNTVIPQDVLYQPSGLGASRINPKLQYVHSEKDRKTMLAFSTVTAQVVGKYTVAIPNVFDWEDIATGPCPAGSCIFAGDIGTARDIPKPNGISSVVRVPEPDLSDGQTSGTLTGDYFPYTMPGGPKNAEALMVHPGTGDIYVITKSTKGISDVYKFPNPLPKPGTSSVLTKVATLTLPLKEGDLPYGEVTAASIHPHANRFLVRTYRKVYEYRGPEGAPFASALTGTRVELTDTVEGQGESIEYAPDASAYFTLSEKLAAPYTLKRVDLN</sequence>
<keyword evidence="3" id="KW-1185">Reference proteome</keyword>